<name>A0AAD9P023_RIDPI</name>
<protein>
    <recommendedName>
        <fullName evidence="1">SUEL-type lectin domain-containing protein</fullName>
    </recommendedName>
</protein>
<dbReference type="GO" id="GO:0030246">
    <property type="term" value="F:carbohydrate binding"/>
    <property type="evidence" value="ECO:0007669"/>
    <property type="project" value="InterPro"/>
</dbReference>
<sequence>MVLLAATACEGEKVCLYCRTGLKLKINDVRYGRDNAYTCYATPAYSARCMKTVTNYVKPKCDGKDMCSFSVSNTELGSDPCPNVYKYVVINYECVGTVTTQGPPSAVRTRVACEFQQLSMECPAGQRVDIVRAVYGRGDSSTCRQGYFYSTSCGSDAKTALANICRGRQSCSVTATNALTGVDPCPGTYKYLIVEFRCL</sequence>
<dbReference type="PANTHER" id="PTHR46780">
    <property type="entry name" value="PROTEIN EVA-1"/>
    <property type="match status" value="1"/>
</dbReference>
<evidence type="ECO:0000313" key="3">
    <source>
        <dbReference type="Proteomes" id="UP001209878"/>
    </source>
</evidence>
<dbReference type="InterPro" id="IPR000922">
    <property type="entry name" value="Lectin_gal-bd_dom"/>
</dbReference>
<dbReference type="EMBL" id="JAODUO010000228">
    <property type="protein sequence ID" value="KAK2185622.1"/>
    <property type="molecule type" value="Genomic_DNA"/>
</dbReference>
<dbReference type="CDD" id="cd22823">
    <property type="entry name" value="Gal_Rha_Lectin"/>
    <property type="match status" value="1"/>
</dbReference>
<dbReference type="Proteomes" id="UP001209878">
    <property type="component" value="Unassembled WGS sequence"/>
</dbReference>
<dbReference type="Gene3D" id="2.60.120.740">
    <property type="match status" value="2"/>
</dbReference>
<dbReference type="CDD" id="cd22827">
    <property type="entry name" value="Gal_Rha_Lectin_SUL-I-like"/>
    <property type="match status" value="1"/>
</dbReference>
<evidence type="ECO:0000313" key="2">
    <source>
        <dbReference type="EMBL" id="KAK2185622.1"/>
    </source>
</evidence>
<accession>A0AAD9P023</accession>
<reference evidence="2" key="1">
    <citation type="journal article" date="2023" name="Mol. Biol. Evol.">
        <title>Third-Generation Sequencing Reveals the Adaptive Role of the Epigenome in Three Deep-Sea Polychaetes.</title>
        <authorList>
            <person name="Perez M."/>
            <person name="Aroh O."/>
            <person name="Sun Y."/>
            <person name="Lan Y."/>
            <person name="Juniper S.K."/>
            <person name="Young C.R."/>
            <person name="Angers B."/>
            <person name="Qian P.Y."/>
        </authorList>
    </citation>
    <scope>NUCLEOTIDE SEQUENCE</scope>
    <source>
        <strain evidence="2">R07B-5</strain>
    </source>
</reference>
<gene>
    <name evidence="2" type="ORF">NP493_229g01034</name>
</gene>
<comment type="caution">
    <text evidence="2">The sequence shown here is derived from an EMBL/GenBank/DDBJ whole genome shotgun (WGS) entry which is preliminary data.</text>
</comment>
<dbReference type="PROSITE" id="PS50228">
    <property type="entry name" value="SUEL_LECTIN"/>
    <property type="match status" value="2"/>
</dbReference>
<dbReference type="Pfam" id="PF02140">
    <property type="entry name" value="SUEL_Lectin"/>
    <property type="match status" value="2"/>
</dbReference>
<feature type="domain" description="SUEL-type lectin" evidence="1">
    <location>
        <begin position="112"/>
        <end position="199"/>
    </location>
</feature>
<organism evidence="2 3">
    <name type="scientific">Ridgeia piscesae</name>
    <name type="common">Tubeworm</name>
    <dbReference type="NCBI Taxonomy" id="27915"/>
    <lineage>
        <taxon>Eukaryota</taxon>
        <taxon>Metazoa</taxon>
        <taxon>Spiralia</taxon>
        <taxon>Lophotrochozoa</taxon>
        <taxon>Annelida</taxon>
        <taxon>Polychaeta</taxon>
        <taxon>Sedentaria</taxon>
        <taxon>Canalipalpata</taxon>
        <taxon>Sabellida</taxon>
        <taxon>Siboglinidae</taxon>
        <taxon>Ridgeia</taxon>
    </lineage>
</organism>
<proteinExistence type="predicted"/>
<evidence type="ECO:0000259" key="1">
    <source>
        <dbReference type="PROSITE" id="PS50228"/>
    </source>
</evidence>
<dbReference type="AlphaFoldDB" id="A0AAD9P023"/>
<keyword evidence="3" id="KW-1185">Reference proteome</keyword>
<feature type="domain" description="SUEL-type lectin" evidence="1">
    <location>
        <begin position="8"/>
        <end position="95"/>
    </location>
</feature>
<dbReference type="InterPro" id="IPR043159">
    <property type="entry name" value="Lectin_gal-bd_sf"/>
</dbReference>